<dbReference type="Pfam" id="PF17806">
    <property type="entry name" value="SO_alpha_A3"/>
    <property type="match status" value="1"/>
</dbReference>
<organism evidence="3 4">
    <name type="scientific">Desulfocucumis palustris</name>
    <dbReference type="NCBI Taxonomy" id="1898651"/>
    <lineage>
        <taxon>Bacteria</taxon>
        <taxon>Bacillati</taxon>
        <taxon>Bacillota</taxon>
        <taxon>Clostridia</taxon>
        <taxon>Eubacteriales</taxon>
        <taxon>Desulfocucumaceae</taxon>
        <taxon>Desulfocucumis</taxon>
    </lineage>
</organism>
<evidence type="ECO:0000256" key="1">
    <source>
        <dbReference type="ARBA" id="ARBA00023002"/>
    </source>
</evidence>
<feature type="domain" description="SoxA A3" evidence="2">
    <location>
        <begin position="4"/>
        <end position="84"/>
    </location>
</feature>
<dbReference type="InterPro" id="IPR041854">
    <property type="entry name" value="BFD-like_2Fe2S-bd_dom_sf"/>
</dbReference>
<keyword evidence="1" id="KW-0560">Oxidoreductase</keyword>
<evidence type="ECO:0000259" key="2">
    <source>
        <dbReference type="Pfam" id="PF17806"/>
    </source>
</evidence>
<dbReference type="GO" id="GO:0016491">
    <property type="term" value="F:oxidoreductase activity"/>
    <property type="evidence" value="ECO:0007669"/>
    <property type="project" value="UniProtKB-KW"/>
</dbReference>
<dbReference type="CDD" id="cd19946">
    <property type="entry name" value="GlpA-like_Fer2_BFD-like"/>
    <property type="match status" value="1"/>
</dbReference>
<dbReference type="OrthoDB" id="9801699at2"/>
<dbReference type="PANTHER" id="PTHR42949">
    <property type="entry name" value="ANAEROBIC GLYCEROL-3-PHOSPHATE DEHYDROGENASE SUBUNIT B"/>
    <property type="match status" value="1"/>
</dbReference>
<name>A0A2L2XEZ1_9FIRM</name>
<accession>A0A2L2XEZ1</accession>
<keyword evidence="4" id="KW-1185">Reference proteome</keyword>
<evidence type="ECO:0000313" key="3">
    <source>
        <dbReference type="EMBL" id="GBF32401.1"/>
    </source>
</evidence>
<dbReference type="InterPro" id="IPR041117">
    <property type="entry name" value="SoxA_A3"/>
</dbReference>
<dbReference type="AlphaFoldDB" id="A0A2L2XEZ1"/>
<sequence>MPDRTIVCRCEDLSLEEIRELIDQGFKSIDEIKRISRCGMGPCQGRGCRQIVAQEIAAATGKKLDEIEMPKFRPPVKPVKLGILLGGEKEDE</sequence>
<reference evidence="4" key="1">
    <citation type="submission" date="2018-02" db="EMBL/GenBank/DDBJ databases">
        <title>Genome sequence of Desulfocucumis palustris strain NAW-5.</title>
        <authorList>
            <person name="Watanabe M."/>
            <person name="Kojima H."/>
            <person name="Fukui M."/>
        </authorList>
    </citation>
    <scope>NUCLEOTIDE SEQUENCE [LARGE SCALE GENOMIC DNA]</scope>
    <source>
        <strain evidence="4">NAW-5</strain>
    </source>
</reference>
<evidence type="ECO:0000313" key="4">
    <source>
        <dbReference type="Proteomes" id="UP000239549"/>
    </source>
</evidence>
<proteinExistence type="predicted"/>
<dbReference type="EMBL" id="BFAV01000028">
    <property type="protein sequence ID" value="GBF32401.1"/>
    <property type="molecule type" value="Genomic_DNA"/>
</dbReference>
<dbReference type="InterPro" id="IPR051691">
    <property type="entry name" value="Metab_Enz_Cyan_OpOx_G3PDH"/>
</dbReference>
<dbReference type="PANTHER" id="PTHR42949:SF3">
    <property type="entry name" value="ANAEROBIC GLYCEROL-3-PHOSPHATE DEHYDROGENASE SUBUNIT B"/>
    <property type="match status" value="1"/>
</dbReference>
<protein>
    <submittedName>
        <fullName evidence="3">BFD domain protein (2Fe-2S)-binding domain protein</fullName>
    </submittedName>
</protein>
<dbReference type="Proteomes" id="UP000239549">
    <property type="component" value="Unassembled WGS sequence"/>
</dbReference>
<comment type="caution">
    <text evidence="3">The sequence shown here is derived from an EMBL/GenBank/DDBJ whole genome shotgun (WGS) entry which is preliminary data.</text>
</comment>
<dbReference type="Gene3D" id="1.10.10.1100">
    <property type="entry name" value="BFD-like [2Fe-2S]-binding domain"/>
    <property type="match status" value="1"/>
</dbReference>
<gene>
    <name evidence="3" type="ORF">DCCM_0595</name>
</gene>
<dbReference type="RefSeq" id="WP_104370935.1">
    <property type="nucleotide sequence ID" value="NZ_BFAV01000028.1"/>
</dbReference>